<reference evidence="6 7" key="1">
    <citation type="submission" date="2023-03" db="EMBL/GenBank/DDBJ databases">
        <authorList>
            <person name="Kaur S."/>
            <person name="Espinosa-Saiz D."/>
            <person name="Velazquez E."/>
            <person name="Menendez E."/>
            <person name="diCenzo G.C."/>
        </authorList>
    </citation>
    <scope>NUCLEOTIDE SEQUENCE [LARGE SCALE GENOMIC DNA]</scope>
    <source>
        <strain evidence="6 7">LMG 27395</strain>
    </source>
</reference>
<keyword evidence="3 5" id="KW-0560">Oxidoreductase</keyword>
<evidence type="ECO:0000256" key="3">
    <source>
        <dbReference type="ARBA" id="ARBA00023002"/>
    </source>
</evidence>
<gene>
    <name evidence="6" type="ORF">PYH38_001783</name>
</gene>
<organism evidence="6 7">
    <name type="scientific">Sinorhizobium numidicum</name>
    <dbReference type="NCBI Taxonomy" id="680248"/>
    <lineage>
        <taxon>Bacteria</taxon>
        <taxon>Pseudomonadati</taxon>
        <taxon>Pseudomonadota</taxon>
        <taxon>Alphaproteobacteria</taxon>
        <taxon>Hyphomicrobiales</taxon>
        <taxon>Rhizobiaceae</taxon>
        <taxon>Sinorhizobium/Ensifer group</taxon>
        <taxon>Sinorhizobium</taxon>
    </lineage>
</organism>
<keyword evidence="7" id="KW-1185">Reference proteome</keyword>
<accession>A0ABY8CNX2</accession>
<evidence type="ECO:0000256" key="4">
    <source>
        <dbReference type="ARBA" id="ARBA00023004"/>
    </source>
</evidence>
<dbReference type="InterPro" id="IPR004294">
    <property type="entry name" value="Carotenoid_Oase"/>
</dbReference>
<evidence type="ECO:0000313" key="7">
    <source>
        <dbReference type="Proteomes" id="UP001235547"/>
    </source>
</evidence>
<dbReference type="PANTHER" id="PTHR10543:SF24">
    <property type="entry name" value="CAROTENOID ISOMEROOXYGENASE"/>
    <property type="match status" value="1"/>
</dbReference>
<sequence length="482" mass="54069">MIPMFAKGFADLEREVAVETLPVTGAIPSWLSGALLRTGPAKFDLGRQTLNHWFDGLAMLHRFAFNDGQVAYANRFVRSANYREQRRTGRLSRGEFASDPCRTLFGRVLSKFVSKPTDNCNVSVNALGQSSVAMTETTLPVRFDPETLETLGHYKYGPEIGGQLSIAHPHHDTVRRCQFSYVVEFGRQSRYRLFRVSDEDSTPAVVAELPVDRPAYMHSFAMTERYLVLVEFPLVVSPLRLLLSGEPFIRNYRWEPQRGLRFQIVEKDSGRRIATAESDAAFAFHHVNAYERGDELVLDLVTYSDAGIIDQLYLSRLRTGEPVDAVGSLSRYVVPLDATKHSAQKHQIATTAIELPRIDYGRVAGRPYRAVWGTGNRQRGNFLDSLVRIDVETGDSSEWMEPGCYPGEPVFVAAPDGSDEEEGLLLSVVLEAQREKSFLLVLDASRMTEIARAECPHPIPFGFHGNFFPASNGRLSVRNVHR</sequence>
<evidence type="ECO:0000256" key="1">
    <source>
        <dbReference type="ARBA" id="ARBA00006787"/>
    </source>
</evidence>
<keyword evidence="4 5" id="KW-0408">Iron</keyword>
<dbReference type="PANTHER" id="PTHR10543">
    <property type="entry name" value="BETA-CAROTENE DIOXYGENASE"/>
    <property type="match status" value="1"/>
</dbReference>
<comment type="cofactor">
    <cofactor evidence="5">
        <name>Fe(2+)</name>
        <dbReference type="ChEBI" id="CHEBI:29033"/>
    </cofactor>
    <text evidence="5">Binds 1 Fe(2+) ion per subunit.</text>
</comment>
<comment type="similarity">
    <text evidence="1 5">Belongs to the carotenoid oxygenase family.</text>
</comment>
<dbReference type="Proteomes" id="UP001235547">
    <property type="component" value="Chromosome 2"/>
</dbReference>
<proteinExistence type="inferred from homology"/>
<dbReference type="EC" id="1.13.11.-" evidence="5"/>
<dbReference type="EMBL" id="CP120370">
    <property type="protein sequence ID" value="WEX80356.1"/>
    <property type="molecule type" value="Genomic_DNA"/>
</dbReference>
<dbReference type="Pfam" id="PF03055">
    <property type="entry name" value="RPE65"/>
    <property type="match status" value="1"/>
</dbReference>
<keyword evidence="5" id="KW-0223">Dioxygenase</keyword>
<protein>
    <recommendedName>
        <fullName evidence="5">Dioxygenase</fullName>
        <ecNumber evidence="5">1.13.11.-</ecNumber>
    </recommendedName>
</protein>
<evidence type="ECO:0000313" key="6">
    <source>
        <dbReference type="EMBL" id="WEX80356.1"/>
    </source>
</evidence>
<evidence type="ECO:0000256" key="2">
    <source>
        <dbReference type="ARBA" id="ARBA00022723"/>
    </source>
</evidence>
<keyword evidence="2 5" id="KW-0479">Metal-binding</keyword>
<evidence type="ECO:0000256" key="5">
    <source>
        <dbReference type="RuleBase" id="RU364048"/>
    </source>
</evidence>
<name>A0ABY8CNX2_9HYPH</name>
<dbReference type="RefSeq" id="WP_280731057.1">
    <property type="nucleotide sequence ID" value="NZ_CP120367.1"/>
</dbReference>